<dbReference type="GO" id="GO:0016020">
    <property type="term" value="C:membrane"/>
    <property type="evidence" value="ECO:0007669"/>
    <property type="project" value="UniProtKB-SubCell"/>
</dbReference>
<comment type="caution">
    <text evidence="10">The sequence shown here is derived from an EMBL/GenBank/DDBJ whole genome shotgun (WGS) entry which is preliminary data.</text>
</comment>
<dbReference type="Proteomes" id="UP001174934">
    <property type="component" value="Unassembled WGS sequence"/>
</dbReference>
<comment type="similarity">
    <text evidence="2">Belongs to the oligopeptide OPT transporter family.</text>
</comment>
<keyword evidence="7 9" id="KW-1133">Transmembrane helix</keyword>
<evidence type="ECO:0000256" key="3">
    <source>
        <dbReference type="ARBA" id="ARBA00022448"/>
    </source>
</evidence>
<feature type="transmembrane region" description="Helical" evidence="9">
    <location>
        <begin position="589"/>
        <end position="613"/>
    </location>
</feature>
<sequence>MKALRIFRRRHHDGDVMPDIDDGSLDGDDPSFETVSSLKQFEKSHRLDPNIPLDELDEVELALNSANAEKGAEIEQILAEDNSPYPEVRASVRNTDVDLPVNTIRAWTIGLVLCTIGSAVNMLLSLRNPSILLSTFVIQLIAYPIGLGWDLVFPDREFNVFGLKFNFKPGKFNFKEHVIIVVMSNAAYGGGALYATDVILAQEVWYKQYFGWTWQILFGITTLCTGYGLAGLARRFLVWPAAMIWPADLVNCALFYTLHDHSPSDPLRTNGWTISRYRYFLIVFTGSFLWYWFPGYLFQGLSWFCWITWIWPHSVIVNQLFGGYSGYGLMPMTFDWSIISGYLMSPLVTPFHAIANVLGGITVFFVFVSLGIHYSDLWYSAYLPVQSYHAYDNTGHVYNVSSILDHRLHFDEAKYQAYSPLYLPTQFALAYGLSFAAVAAVIVHVALYHGKDIWTQWRLARQQEDDVHMRLMKKYRDAEDWWYLTLFVVMLGLSFAVVCAWDTSFPWWAYVVCIAIPLVWTIPIGIVQSITNVQLGLNVLTEYIVGYILPGRPLAMMMFKNYGYLCMSQALYFTQDLKLGHYMKVPPRVMFWSQLVASVWSAIVQIAVMNWALANIPDLCDDHQPNSFTCPSAKVFYTASVIWGAIGPQRMFSGKALYSSLQWFWLVGAVAPILSYVLARRYPRSFWRYVNMPLVFGGSGWLPPATVFIYYCWGTVGTVFNRFLRRRRTGWWLQYNYITSSALDCGLLVSTLVIFFALYLSGTSAPAWFGNNEALGTLDMEAKAVMRQVPPGETFGPSSWP</sequence>
<feature type="transmembrane region" description="Helical" evidence="9">
    <location>
        <begin position="507"/>
        <end position="527"/>
    </location>
</feature>
<dbReference type="GO" id="GO:0015031">
    <property type="term" value="P:protein transport"/>
    <property type="evidence" value="ECO:0007669"/>
    <property type="project" value="UniProtKB-KW"/>
</dbReference>
<dbReference type="PANTHER" id="PTHR22601">
    <property type="entry name" value="ISP4 LIKE PROTEIN"/>
    <property type="match status" value="1"/>
</dbReference>
<comment type="subcellular location">
    <subcellularLocation>
        <location evidence="1">Membrane</location>
        <topology evidence="1">Multi-pass membrane protein</topology>
    </subcellularLocation>
</comment>
<evidence type="ECO:0000256" key="5">
    <source>
        <dbReference type="ARBA" id="ARBA00022856"/>
    </source>
</evidence>
<evidence type="ECO:0000313" key="11">
    <source>
        <dbReference type="Proteomes" id="UP001174934"/>
    </source>
</evidence>
<evidence type="ECO:0000313" key="10">
    <source>
        <dbReference type="EMBL" id="KAK0628567.1"/>
    </source>
</evidence>
<evidence type="ECO:0000256" key="8">
    <source>
        <dbReference type="ARBA" id="ARBA00023136"/>
    </source>
</evidence>
<keyword evidence="11" id="KW-1185">Reference proteome</keyword>
<feature type="transmembrane region" description="Helical" evidence="9">
    <location>
        <begin position="661"/>
        <end position="679"/>
    </location>
</feature>
<name>A0AA40C800_9PEZI</name>
<keyword evidence="3" id="KW-0813">Transport</keyword>
<keyword evidence="5" id="KW-0571">Peptide transport</keyword>
<feature type="transmembrane region" description="Helical" evidence="9">
    <location>
        <begin position="279"/>
        <end position="298"/>
    </location>
</feature>
<proteinExistence type="inferred from homology"/>
<feature type="transmembrane region" description="Helical" evidence="9">
    <location>
        <begin position="212"/>
        <end position="230"/>
    </location>
</feature>
<dbReference type="EMBL" id="JAULSR010000002">
    <property type="protein sequence ID" value="KAK0628567.1"/>
    <property type="molecule type" value="Genomic_DNA"/>
</dbReference>
<dbReference type="GO" id="GO:0035673">
    <property type="term" value="F:oligopeptide transmembrane transporter activity"/>
    <property type="evidence" value="ECO:0007669"/>
    <property type="project" value="InterPro"/>
</dbReference>
<feature type="transmembrane region" description="Helical" evidence="9">
    <location>
        <begin position="131"/>
        <end position="149"/>
    </location>
</feature>
<feature type="transmembrane region" description="Helical" evidence="9">
    <location>
        <begin position="736"/>
        <end position="760"/>
    </location>
</feature>
<organism evidence="10 11">
    <name type="scientific">Bombardia bombarda</name>
    <dbReference type="NCBI Taxonomy" id="252184"/>
    <lineage>
        <taxon>Eukaryota</taxon>
        <taxon>Fungi</taxon>
        <taxon>Dikarya</taxon>
        <taxon>Ascomycota</taxon>
        <taxon>Pezizomycotina</taxon>
        <taxon>Sordariomycetes</taxon>
        <taxon>Sordariomycetidae</taxon>
        <taxon>Sordariales</taxon>
        <taxon>Lasiosphaeriaceae</taxon>
        <taxon>Bombardia</taxon>
    </lineage>
</organism>
<gene>
    <name evidence="10" type="ORF">B0T17DRAFT_486163</name>
</gene>
<evidence type="ECO:0000256" key="4">
    <source>
        <dbReference type="ARBA" id="ARBA00022692"/>
    </source>
</evidence>
<keyword evidence="6" id="KW-0653">Protein transport</keyword>
<dbReference type="AlphaFoldDB" id="A0AA40C800"/>
<feature type="transmembrane region" description="Helical" evidence="9">
    <location>
        <begin position="178"/>
        <end position="200"/>
    </location>
</feature>
<dbReference type="InterPro" id="IPR004648">
    <property type="entry name" value="Oligpept_transpt"/>
</dbReference>
<keyword evidence="8 9" id="KW-0472">Membrane</keyword>
<dbReference type="NCBIfam" id="TIGR00727">
    <property type="entry name" value="ISP4_OPT"/>
    <property type="match status" value="1"/>
</dbReference>
<feature type="transmembrane region" description="Helical" evidence="9">
    <location>
        <begin position="481"/>
        <end position="501"/>
    </location>
</feature>
<evidence type="ECO:0000256" key="7">
    <source>
        <dbReference type="ARBA" id="ARBA00022989"/>
    </source>
</evidence>
<feature type="transmembrane region" description="Helical" evidence="9">
    <location>
        <begin position="104"/>
        <end position="124"/>
    </location>
</feature>
<reference evidence="10" key="1">
    <citation type="submission" date="2023-06" db="EMBL/GenBank/DDBJ databases">
        <title>Genome-scale phylogeny and comparative genomics of the fungal order Sordariales.</title>
        <authorList>
            <consortium name="Lawrence Berkeley National Laboratory"/>
            <person name="Hensen N."/>
            <person name="Bonometti L."/>
            <person name="Westerberg I."/>
            <person name="Brannstrom I.O."/>
            <person name="Guillou S."/>
            <person name="Cros-Aarteil S."/>
            <person name="Calhoun S."/>
            <person name="Haridas S."/>
            <person name="Kuo A."/>
            <person name="Mondo S."/>
            <person name="Pangilinan J."/>
            <person name="Riley R."/>
            <person name="LaButti K."/>
            <person name="Andreopoulos B."/>
            <person name="Lipzen A."/>
            <person name="Chen C."/>
            <person name="Yanf M."/>
            <person name="Daum C."/>
            <person name="Ng V."/>
            <person name="Clum A."/>
            <person name="Steindorff A."/>
            <person name="Ohm R."/>
            <person name="Martin F."/>
            <person name="Silar P."/>
            <person name="Natvig D."/>
            <person name="Lalanne C."/>
            <person name="Gautier V."/>
            <person name="Ament-velasquez S.L."/>
            <person name="Kruys A."/>
            <person name="Hutchinson M.I."/>
            <person name="Powell A.J."/>
            <person name="Barry K."/>
            <person name="Miller A.N."/>
            <person name="Grigoriev I.V."/>
            <person name="Debuchy R."/>
            <person name="Gladieux P."/>
            <person name="Thoren M.H."/>
            <person name="Johannesson H."/>
        </authorList>
    </citation>
    <scope>NUCLEOTIDE SEQUENCE</scope>
    <source>
        <strain evidence="10">SMH3391-2</strain>
    </source>
</reference>
<protein>
    <submittedName>
        <fullName evidence="10">Isp4 protein</fullName>
    </submittedName>
</protein>
<feature type="transmembrane region" description="Helical" evidence="9">
    <location>
        <begin position="351"/>
        <end position="374"/>
    </location>
</feature>
<evidence type="ECO:0000256" key="6">
    <source>
        <dbReference type="ARBA" id="ARBA00022927"/>
    </source>
</evidence>
<keyword evidence="4 9" id="KW-0812">Transmembrane</keyword>
<dbReference type="InterPro" id="IPR004813">
    <property type="entry name" value="OPT"/>
</dbReference>
<accession>A0AA40C800</accession>
<evidence type="ECO:0000256" key="1">
    <source>
        <dbReference type="ARBA" id="ARBA00004141"/>
    </source>
</evidence>
<evidence type="ECO:0000256" key="2">
    <source>
        <dbReference type="ARBA" id="ARBA00008807"/>
    </source>
</evidence>
<feature type="transmembrane region" description="Helical" evidence="9">
    <location>
        <begin position="428"/>
        <end position="448"/>
    </location>
</feature>
<evidence type="ECO:0000256" key="9">
    <source>
        <dbReference type="SAM" id="Phobius"/>
    </source>
</evidence>
<dbReference type="NCBIfam" id="TIGR00728">
    <property type="entry name" value="OPT_sfam"/>
    <property type="match status" value="1"/>
</dbReference>
<dbReference type="Pfam" id="PF03169">
    <property type="entry name" value="OPT"/>
    <property type="match status" value="1"/>
</dbReference>